<gene>
    <name evidence="2" type="ORF">APZ42_002412</name>
</gene>
<evidence type="ECO:0000313" key="2">
    <source>
        <dbReference type="EMBL" id="KZS01046.1"/>
    </source>
</evidence>
<proteinExistence type="predicted"/>
<accession>A0A164IA13</accession>
<keyword evidence="3" id="KW-1185">Reference proteome</keyword>
<sequence length="86" mass="9198">MSWPDLAVFCPGSTPTPSAVALSVGGLRWGGKGGSGRSRRRIDNVDSSSNNIVAALHQSIVAIVIVITHLVIFFAFVTFIFLVNKR</sequence>
<evidence type="ECO:0000313" key="3">
    <source>
        <dbReference type="Proteomes" id="UP000076858"/>
    </source>
</evidence>
<organism evidence="2 3">
    <name type="scientific">Daphnia magna</name>
    <dbReference type="NCBI Taxonomy" id="35525"/>
    <lineage>
        <taxon>Eukaryota</taxon>
        <taxon>Metazoa</taxon>
        <taxon>Ecdysozoa</taxon>
        <taxon>Arthropoda</taxon>
        <taxon>Crustacea</taxon>
        <taxon>Branchiopoda</taxon>
        <taxon>Diplostraca</taxon>
        <taxon>Cladocera</taxon>
        <taxon>Anomopoda</taxon>
        <taxon>Daphniidae</taxon>
        <taxon>Daphnia</taxon>
    </lineage>
</organism>
<feature type="transmembrane region" description="Helical" evidence="1">
    <location>
        <begin position="60"/>
        <end position="83"/>
    </location>
</feature>
<name>A0A164IA13_9CRUS</name>
<reference evidence="2 3" key="1">
    <citation type="submission" date="2016-03" db="EMBL/GenBank/DDBJ databases">
        <title>EvidentialGene: Evidence-directed Construction of Genes on Genomes.</title>
        <authorList>
            <person name="Gilbert D.G."/>
            <person name="Choi J.-H."/>
            <person name="Mockaitis K."/>
            <person name="Colbourne J."/>
            <person name="Pfrender M."/>
        </authorList>
    </citation>
    <scope>NUCLEOTIDE SEQUENCE [LARGE SCALE GENOMIC DNA]</scope>
    <source>
        <strain evidence="2 3">Xinb3</strain>
        <tissue evidence="2">Complete organism</tissue>
    </source>
</reference>
<dbReference type="EMBL" id="LRGB01007748">
    <property type="protein sequence ID" value="KZS01046.1"/>
    <property type="molecule type" value="Genomic_DNA"/>
</dbReference>
<protein>
    <submittedName>
        <fullName evidence="2">Uncharacterized protein</fullName>
    </submittedName>
</protein>
<keyword evidence="1" id="KW-1133">Transmembrane helix</keyword>
<dbReference type="AlphaFoldDB" id="A0A164IA13"/>
<keyword evidence="1" id="KW-0472">Membrane</keyword>
<keyword evidence="1" id="KW-0812">Transmembrane</keyword>
<evidence type="ECO:0000256" key="1">
    <source>
        <dbReference type="SAM" id="Phobius"/>
    </source>
</evidence>
<dbReference type="Proteomes" id="UP000076858">
    <property type="component" value="Unassembled WGS sequence"/>
</dbReference>
<comment type="caution">
    <text evidence="2">The sequence shown here is derived from an EMBL/GenBank/DDBJ whole genome shotgun (WGS) entry which is preliminary data.</text>
</comment>